<gene>
    <name evidence="2" type="ORF">FNV43_RR21844</name>
</gene>
<dbReference type="Pfam" id="PF13085">
    <property type="entry name" value="Fer2_3"/>
    <property type="match status" value="1"/>
</dbReference>
<dbReference type="GO" id="GO:0009055">
    <property type="term" value="F:electron transfer activity"/>
    <property type="evidence" value="ECO:0007669"/>
    <property type="project" value="InterPro"/>
</dbReference>
<sequence>MEWWNPEKPQLQEYQINLKKCGPMVLDTLIKIKNEMDSKLMFRHSCWEGIYGSCAMNIDGCNGLTCLAKIESGTNTTITILPHMKNPPPVPGKEILQSKKDRAKLDGMYECILALLQHFCPVLVGTPSLIWHLLLCSTLIGYPPSFLDVLMYRDGVSESQFNQVLNMELDQVIEANLKTDQIDVTSSKQLPLFSGLIILRPGEHQSGELMNPNFLPPLNTPRLKEVAELKARQDGMEASLHERLRADIKRHYEEQGWSTSSSLPSFMHDKNKRE</sequence>
<organism evidence="2 3">
    <name type="scientific">Rhamnella rubrinervis</name>
    <dbReference type="NCBI Taxonomy" id="2594499"/>
    <lineage>
        <taxon>Eukaryota</taxon>
        <taxon>Viridiplantae</taxon>
        <taxon>Streptophyta</taxon>
        <taxon>Embryophyta</taxon>
        <taxon>Tracheophyta</taxon>
        <taxon>Spermatophyta</taxon>
        <taxon>Magnoliopsida</taxon>
        <taxon>eudicotyledons</taxon>
        <taxon>Gunneridae</taxon>
        <taxon>Pentapetalae</taxon>
        <taxon>rosids</taxon>
        <taxon>fabids</taxon>
        <taxon>Rosales</taxon>
        <taxon>Rhamnaceae</taxon>
        <taxon>rhamnoid group</taxon>
        <taxon>Rhamneae</taxon>
        <taxon>Rhamnella</taxon>
    </lineage>
</organism>
<dbReference type="GO" id="GO:0051536">
    <property type="term" value="F:iron-sulfur cluster binding"/>
    <property type="evidence" value="ECO:0007669"/>
    <property type="project" value="InterPro"/>
</dbReference>
<dbReference type="InterPro" id="IPR036010">
    <property type="entry name" value="2Fe-2S_ferredoxin-like_sf"/>
</dbReference>
<dbReference type="Gene3D" id="3.30.420.10">
    <property type="entry name" value="Ribonuclease H-like superfamily/Ribonuclease H"/>
    <property type="match status" value="1"/>
</dbReference>
<dbReference type="PANTHER" id="PTHR11921">
    <property type="entry name" value="SUCCINATE DEHYDROGENASE IRON-SULFUR PROTEIN"/>
    <property type="match status" value="1"/>
</dbReference>
<proteinExistence type="predicted"/>
<dbReference type="InterPro" id="IPR050573">
    <property type="entry name" value="SDH/FRD_Iron-Sulfur"/>
</dbReference>
<name>A0A8K0DV08_9ROSA</name>
<dbReference type="GO" id="GO:0022904">
    <property type="term" value="P:respiratory electron transport chain"/>
    <property type="evidence" value="ECO:0007669"/>
    <property type="project" value="TreeGrafter"/>
</dbReference>
<evidence type="ECO:0000313" key="2">
    <source>
        <dbReference type="EMBL" id="KAF3434759.1"/>
    </source>
</evidence>
<evidence type="ECO:0000259" key="1">
    <source>
        <dbReference type="Pfam" id="PF13085"/>
    </source>
</evidence>
<dbReference type="InterPro" id="IPR036397">
    <property type="entry name" value="RNaseH_sf"/>
</dbReference>
<protein>
    <recommendedName>
        <fullName evidence="1">Succinate dehydogenase/fumarate reductase N-terminal domain-containing protein</fullName>
    </recommendedName>
</protein>
<feature type="domain" description="Succinate dehydogenase/fumarate reductase N-terminal" evidence="1">
    <location>
        <begin position="7"/>
        <end position="85"/>
    </location>
</feature>
<dbReference type="EMBL" id="VOIH02000010">
    <property type="protein sequence ID" value="KAF3434759.1"/>
    <property type="molecule type" value="Genomic_DNA"/>
</dbReference>
<dbReference type="GO" id="GO:0009060">
    <property type="term" value="P:aerobic respiration"/>
    <property type="evidence" value="ECO:0007669"/>
    <property type="project" value="TreeGrafter"/>
</dbReference>
<keyword evidence="3" id="KW-1185">Reference proteome</keyword>
<dbReference type="Proteomes" id="UP000796880">
    <property type="component" value="Unassembled WGS sequence"/>
</dbReference>
<dbReference type="GO" id="GO:0003676">
    <property type="term" value="F:nucleic acid binding"/>
    <property type="evidence" value="ECO:0007669"/>
    <property type="project" value="InterPro"/>
</dbReference>
<dbReference type="OrthoDB" id="1714450at2759"/>
<dbReference type="InterPro" id="IPR012675">
    <property type="entry name" value="Beta-grasp_dom_sf"/>
</dbReference>
<dbReference type="AlphaFoldDB" id="A0A8K0DV08"/>
<dbReference type="GO" id="GO:0005739">
    <property type="term" value="C:mitochondrion"/>
    <property type="evidence" value="ECO:0007669"/>
    <property type="project" value="TreeGrafter"/>
</dbReference>
<accession>A0A8K0DV08</accession>
<evidence type="ECO:0000313" key="3">
    <source>
        <dbReference type="Proteomes" id="UP000796880"/>
    </source>
</evidence>
<dbReference type="PANTHER" id="PTHR11921:SF29">
    <property type="entry name" value="SUCCINATE DEHYDROGENASE [UBIQUINONE] IRON-SULFUR SUBUNIT, MITOCHONDRIAL"/>
    <property type="match status" value="1"/>
</dbReference>
<dbReference type="SUPFAM" id="SSF54292">
    <property type="entry name" value="2Fe-2S ferredoxin-like"/>
    <property type="match status" value="1"/>
</dbReference>
<dbReference type="InterPro" id="IPR025192">
    <property type="entry name" value="Succ_DH/fum_Rdtase_N"/>
</dbReference>
<comment type="caution">
    <text evidence="2">The sequence shown here is derived from an EMBL/GenBank/DDBJ whole genome shotgun (WGS) entry which is preliminary data.</text>
</comment>
<dbReference type="Gene3D" id="3.10.20.30">
    <property type="match status" value="1"/>
</dbReference>
<reference evidence="2" key="1">
    <citation type="submission" date="2020-03" db="EMBL/GenBank/DDBJ databases">
        <title>A high-quality chromosome-level genome assembly of a woody plant with both climbing and erect habits, Rhamnella rubrinervis.</title>
        <authorList>
            <person name="Lu Z."/>
            <person name="Yang Y."/>
            <person name="Zhu X."/>
            <person name="Sun Y."/>
        </authorList>
    </citation>
    <scope>NUCLEOTIDE SEQUENCE</scope>
    <source>
        <strain evidence="2">BYM</strain>
        <tissue evidence="2">Leaf</tissue>
    </source>
</reference>